<proteinExistence type="predicted"/>
<reference evidence="1 2" key="1">
    <citation type="journal article" date="2018" name="MBio">
        <title>Comparative Genomics Reveals the Core Gene Toolbox for the Fungus-Insect Symbiosis.</title>
        <authorList>
            <person name="Wang Y."/>
            <person name="Stata M."/>
            <person name="Wang W."/>
            <person name="Stajich J.E."/>
            <person name="White M.M."/>
            <person name="Moncalvo J.M."/>
        </authorList>
    </citation>
    <scope>NUCLEOTIDE SEQUENCE [LARGE SCALE GENOMIC DNA]</scope>
    <source>
        <strain evidence="1 2">SC-DP-2</strain>
    </source>
</reference>
<dbReference type="InterPro" id="IPR019410">
    <property type="entry name" value="Methyltransf_16"/>
</dbReference>
<dbReference type="Proteomes" id="UP000245609">
    <property type="component" value="Unassembled WGS sequence"/>
</dbReference>
<dbReference type="AlphaFoldDB" id="A0A2T9Y283"/>
<dbReference type="OrthoDB" id="194386at2759"/>
<keyword evidence="2" id="KW-1185">Reference proteome</keyword>
<dbReference type="SUPFAM" id="SSF53335">
    <property type="entry name" value="S-adenosyl-L-methionine-dependent methyltransferases"/>
    <property type="match status" value="1"/>
</dbReference>
<evidence type="ECO:0000313" key="2">
    <source>
        <dbReference type="Proteomes" id="UP000245609"/>
    </source>
</evidence>
<dbReference type="Gene3D" id="3.40.50.150">
    <property type="entry name" value="Vaccinia Virus protein VP39"/>
    <property type="match status" value="1"/>
</dbReference>
<name>A0A2T9Y283_9FUNG</name>
<organism evidence="1 2">
    <name type="scientific">Smittium megazygosporum</name>
    <dbReference type="NCBI Taxonomy" id="133381"/>
    <lineage>
        <taxon>Eukaryota</taxon>
        <taxon>Fungi</taxon>
        <taxon>Fungi incertae sedis</taxon>
        <taxon>Zoopagomycota</taxon>
        <taxon>Kickxellomycotina</taxon>
        <taxon>Harpellomycetes</taxon>
        <taxon>Harpellales</taxon>
        <taxon>Legeriomycetaceae</taxon>
        <taxon>Smittium</taxon>
    </lineage>
</organism>
<protein>
    <submittedName>
        <fullName evidence="1">Uncharacterized protein</fullName>
    </submittedName>
</protein>
<dbReference type="PANTHER" id="PTHR14614:SF130">
    <property type="entry name" value="PROTEIN-LYSINE N-METHYLTRANSFERASE EEF2KMT"/>
    <property type="match status" value="1"/>
</dbReference>
<dbReference type="InterPro" id="IPR029063">
    <property type="entry name" value="SAM-dependent_MTases_sf"/>
</dbReference>
<dbReference type="STRING" id="133381.A0A2T9Y283"/>
<gene>
    <name evidence="1" type="ORF">BB560_006731</name>
</gene>
<comment type="caution">
    <text evidence="1">The sequence shown here is derived from an EMBL/GenBank/DDBJ whole genome shotgun (WGS) entry which is preliminary data.</text>
</comment>
<evidence type="ECO:0000313" key="1">
    <source>
        <dbReference type="EMBL" id="PVU86417.1"/>
    </source>
</evidence>
<dbReference type="Pfam" id="PF10294">
    <property type="entry name" value="Methyltransf_16"/>
    <property type="match status" value="1"/>
</dbReference>
<sequence length="190" mass="21448">MEQRCPICSGGTYSEHIRLTDWLCQQFWQRAGPGLSGLTCMAFGAEKLLLTDANLEVLNLCKENAKINSKFSNDVKVQLLDWLYPDQLQAVPEVYDVIIGSDLVYDPDIIPNLINVLESLLTDTKQIAYITSTVRKSETFNTFIELLEKSPFLSFSTMDISEITPTVVHSFEQRPVVKLNIIAKKELDSV</sequence>
<dbReference type="EMBL" id="MBFS01003485">
    <property type="protein sequence ID" value="PVU86417.1"/>
    <property type="molecule type" value="Genomic_DNA"/>
</dbReference>
<accession>A0A2T9Y283</accession>
<dbReference type="PANTHER" id="PTHR14614">
    <property type="entry name" value="HEPATOCELLULAR CARCINOMA-ASSOCIATED ANTIGEN"/>
    <property type="match status" value="1"/>
</dbReference>